<protein>
    <submittedName>
        <fullName evidence="1">Uncharacterized protein</fullName>
    </submittedName>
</protein>
<dbReference type="Proteomes" id="UP000805649">
    <property type="component" value="Unassembled WGS sequence"/>
</dbReference>
<proteinExistence type="predicted"/>
<gene>
    <name evidence="1" type="ORF">CTRU02_215483</name>
</gene>
<dbReference type="EMBL" id="VUJX02000016">
    <property type="protein sequence ID" value="KAL0929584.1"/>
    <property type="molecule type" value="Genomic_DNA"/>
</dbReference>
<comment type="caution">
    <text evidence="1">The sequence shown here is derived from an EMBL/GenBank/DDBJ whole genome shotgun (WGS) entry which is preliminary data.</text>
</comment>
<evidence type="ECO:0000313" key="2">
    <source>
        <dbReference type="Proteomes" id="UP000805649"/>
    </source>
</evidence>
<evidence type="ECO:0000313" key="1">
    <source>
        <dbReference type="EMBL" id="KAL0929584.1"/>
    </source>
</evidence>
<sequence>MSPRSSIRPSIFQHDVWKPEHESRHEASESDIQLHYKRAKLLCRTSGLTIDDVLHLTPKFWDFHFDMVSARDMTAFIISTIHLNLCIGTIAGFAASRPDLATTLDDLLNFRTCGEFMLTETGHGLDARNLETTATLEDNGFFILNTPTFAAAKAMPPATPLAGISRIAVVFARLFVKGEDRGVKPFLTPINSTEGMCPGIVTRFLPIRPGTKPLDHSVTTFNNVRLHPSALLGSTSKAKNEREDFLTQIWRVSVGTLSLSIMGVSAIKIAGCIAAAYSQRRQIGTGRDGQTMPIIRFSTQNRPILKALAYGEVLHAYALWTVQEFMNPKHNPDVRRGLAAAFKTLVVQSSHLITELAERCGWQGLFAYNQIIELASTFQGNSIAEGDTLVICIRLASELLMGKYSLPEPNDGNSPLAKHEIGLFQEAAAKLSSMPGGHRGDSFNNNILPRCRRMIEATGQRLAYEAALRSPCVAPEVLDLFVRSCIREDASWYIEHGLGNHNQIWDDEDEAFTKLNPMLPELVARTDARDYITAPIVTEEKLEQFIGGLTTFGNEKDDILGQLKHKSRL</sequence>
<keyword evidence="2" id="KW-1185">Reference proteome</keyword>
<reference evidence="1 2" key="1">
    <citation type="journal article" date="2020" name="Phytopathology">
        <title>Genome Sequence Resources of Colletotrichum truncatum, C. plurivorum, C. musicola, and C. sojae: Four Species Pathogenic to Soybean (Glycine max).</title>
        <authorList>
            <person name="Rogerio F."/>
            <person name="Boufleur T.R."/>
            <person name="Ciampi-Guillardi M."/>
            <person name="Sukno S.A."/>
            <person name="Thon M.R."/>
            <person name="Massola Junior N.S."/>
            <person name="Baroncelli R."/>
        </authorList>
    </citation>
    <scope>NUCLEOTIDE SEQUENCE [LARGE SCALE GENOMIC DNA]</scope>
    <source>
        <strain evidence="1 2">CMES1059</strain>
    </source>
</reference>
<name>A0ACC3YCL5_COLTU</name>
<organism evidence="1 2">
    <name type="scientific">Colletotrichum truncatum</name>
    <name type="common">Anthracnose fungus</name>
    <name type="synonym">Colletotrichum capsici</name>
    <dbReference type="NCBI Taxonomy" id="5467"/>
    <lineage>
        <taxon>Eukaryota</taxon>
        <taxon>Fungi</taxon>
        <taxon>Dikarya</taxon>
        <taxon>Ascomycota</taxon>
        <taxon>Pezizomycotina</taxon>
        <taxon>Sordariomycetes</taxon>
        <taxon>Hypocreomycetidae</taxon>
        <taxon>Glomerellales</taxon>
        <taxon>Glomerellaceae</taxon>
        <taxon>Colletotrichum</taxon>
        <taxon>Colletotrichum truncatum species complex</taxon>
    </lineage>
</organism>
<accession>A0ACC3YCL5</accession>